<keyword evidence="1" id="KW-0479">Metal-binding</keyword>
<dbReference type="Gene3D" id="3.30.160.60">
    <property type="entry name" value="Classic Zinc Finger"/>
    <property type="match status" value="2"/>
</dbReference>
<evidence type="ECO:0000256" key="2">
    <source>
        <dbReference type="ARBA" id="ARBA00022771"/>
    </source>
</evidence>
<dbReference type="InterPro" id="IPR036236">
    <property type="entry name" value="Znf_C2H2_sf"/>
</dbReference>
<dbReference type="PROSITE" id="PS50157">
    <property type="entry name" value="ZINC_FINGER_C2H2_2"/>
    <property type="match status" value="2"/>
</dbReference>
<reference evidence="6 7" key="2">
    <citation type="submission" date="2019-11" db="EMBL/GenBank/DDBJ databases">
        <authorList>
            <person name="Lu H."/>
        </authorList>
    </citation>
    <scope>NUCLEOTIDE SEQUENCE [LARGE SCALE GENOMIC DNA]</scope>
    <source>
        <strain evidence="6 7">FIM1</strain>
    </source>
</reference>
<dbReference type="PANTHER" id="PTHR23235:SF127">
    <property type="entry name" value="TRANSCRIPTION FACTOR, PUTATIVE (AFU_ORTHOLOGUE AFUA_3G09820)-RELATED"/>
    <property type="match status" value="1"/>
</dbReference>
<evidence type="ECO:0000256" key="3">
    <source>
        <dbReference type="ARBA" id="ARBA00022833"/>
    </source>
</evidence>
<organism evidence="6 7">
    <name type="scientific">Kluyveromyces marxianus</name>
    <name type="common">Yeast</name>
    <name type="synonym">Candida kefyr</name>
    <dbReference type="NCBI Taxonomy" id="4911"/>
    <lineage>
        <taxon>Eukaryota</taxon>
        <taxon>Fungi</taxon>
        <taxon>Dikarya</taxon>
        <taxon>Ascomycota</taxon>
        <taxon>Saccharomycotina</taxon>
        <taxon>Saccharomycetes</taxon>
        <taxon>Saccharomycetales</taxon>
        <taxon>Saccharomycetaceae</taxon>
        <taxon>Kluyveromyces</taxon>
    </lineage>
</organism>
<dbReference type="PROSITE" id="PS00028">
    <property type="entry name" value="ZINC_FINGER_C2H2_1"/>
    <property type="match status" value="2"/>
</dbReference>
<evidence type="ECO:0000256" key="4">
    <source>
        <dbReference type="PROSITE-ProRule" id="PRU00042"/>
    </source>
</evidence>
<name>A0ABX6EU92_KLUMA</name>
<gene>
    <name evidence="6" type="primary">COM2</name>
    <name evidence="6" type="ORF">FIM1_2016</name>
</gene>
<dbReference type="SMART" id="SM00355">
    <property type="entry name" value="ZnF_C2H2"/>
    <property type="match status" value="2"/>
</dbReference>
<dbReference type="PANTHER" id="PTHR23235">
    <property type="entry name" value="KRUEPPEL-LIKE TRANSCRIPTION FACTOR"/>
    <property type="match status" value="1"/>
</dbReference>
<feature type="domain" description="C2H2-type" evidence="5">
    <location>
        <begin position="401"/>
        <end position="429"/>
    </location>
</feature>
<feature type="domain" description="C2H2-type" evidence="5">
    <location>
        <begin position="430"/>
        <end position="457"/>
    </location>
</feature>
<dbReference type="InterPro" id="IPR013087">
    <property type="entry name" value="Znf_C2H2_type"/>
</dbReference>
<evidence type="ECO:0000313" key="7">
    <source>
        <dbReference type="Proteomes" id="UP000422736"/>
    </source>
</evidence>
<dbReference type="EMBL" id="CP015056">
    <property type="protein sequence ID" value="QGN15327.1"/>
    <property type="molecule type" value="Genomic_DNA"/>
</dbReference>
<evidence type="ECO:0000256" key="1">
    <source>
        <dbReference type="ARBA" id="ARBA00022723"/>
    </source>
</evidence>
<keyword evidence="7" id="KW-1185">Reference proteome</keyword>
<reference evidence="6 7" key="1">
    <citation type="submission" date="2016-03" db="EMBL/GenBank/DDBJ databases">
        <title>How can Kluyveromyces marxianus grow so fast - potential evolutionary course in Saccharomyces Complex revealed by comparative genomics.</title>
        <authorList>
            <person name="Mo W."/>
            <person name="Lu W."/>
            <person name="Yang X."/>
            <person name="Qi J."/>
            <person name="Lv H."/>
        </authorList>
    </citation>
    <scope>NUCLEOTIDE SEQUENCE [LARGE SCALE GENOMIC DNA]</scope>
    <source>
        <strain evidence="6 7">FIM1</strain>
    </source>
</reference>
<dbReference type="Pfam" id="PF00096">
    <property type="entry name" value="zf-C2H2"/>
    <property type="match status" value="2"/>
</dbReference>
<evidence type="ECO:0000313" key="6">
    <source>
        <dbReference type="EMBL" id="QGN15327.1"/>
    </source>
</evidence>
<protein>
    <submittedName>
        <fullName evidence="6">Zinc finger protein YER130C</fullName>
    </submittedName>
</protein>
<keyword evidence="3" id="KW-0862">Zinc</keyword>
<keyword evidence="2 4" id="KW-0863">Zinc-finger</keyword>
<accession>A0ABX6EU92</accession>
<dbReference type="SUPFAM" id="SSF57667">
    <property type="entry name" value="beta-beta-alpha zinc fingers"/>
    <property type="match status" value="1"/>
</dbReference>
<evidence type="ECO:0000259" key="5">
    <source>
        <dbReference type="PROSITE" id="PS50157"/>
    </source>
</evidence>
<dbReference type="Proteomes" id="UP000422736">
    <property type="component" value="Chromosome 3"/>
</dbReference>
<sequence>MNYSMYQNDTVAVSQETLREGAMYNLQLKRSAIDDSESQAQNVGGRSSMRLSTFEYDESELSNDLTGKTLEDEILSFQQGTSIRAMGDNIRRLSISENHRDHPMFYEFEYFNRGFKQDIPSSVFSDEEDDMDLGLDSNLDLEMDRESIFVNIGSKSTNSSNHTPSASTSSMALLLSGLDEDVSMNLDLDDQQDVTGNGNGNGVKKLFKLNKMFRMNNRDLASEDEPEQIFKKKYFWSRKPTVPILRDSKNEQTGYSSSQNSSFHNDQLIVSGVEDSTMNTANVNPIKLVTVEKNMADNYSPTLSSGSSKINSLEPEMALSSNSSIVSQIKPNTTGSTSISSSSSSYVQTPVSVHSSKAQSLSLSKLNIQNNLGSTIIKKQHGVPKTRGRKPSPILDASKPFGCEYCDRRFKRQEHLKRHIRSLHICEKPYGCDICGKKFSRSDNLSQHLKTHTHDQK</sequence>
<proteinExistence type="predicted"/>